<dbReference type="GO" id="GO:0016567">
    <property type="term" value="P:protein ubiquitination"/>
    <property type="evidence" value="ECO:0007669"/>
    <property type="project" value="UniProtKB-UniPathway"/>
</dbReference>
<evidence type="ECO:0000256" key="1">
    <source>
        <dbReference type="ARBA" id="ARBA00004906"/>
    </source>
</evidence>
<evidence type="ECO:0000313" key="5">
    <source>
        <dbReference type="Proteomes" id="UP000694410"/>
    </source>
</evidence>
<dbReference type="Ensembl" id="ENSCCET00000006839.1">
    <property type="protein sequence ID" value="ENSCCEP00000004088.1"/>
    <property type="gene ID" value="ENSCCEG00000004557.1"/>
</dbReference>
<dbReference type="Gene3D" id="1.10.10.2660">
    <property type="entry name" value="Ubiquitin-activating enzyme E1, SCCH domain"/>
    <property type="match status" value="1"/>
</dbReference>
<dbReference type="Pfam" id="PF10585">
    <property type="entry name" value="UBA_E1_SCCH"/>
    <property type="match status" value="1"/>
</dbReference>
<evidence type="ECO:0000256" key="2">
    <source>
        <dbReference type="ARBA" id="ARBA00005673"/>
    </source>
</evidence>
<dbReference type="InterPro" id="IPR035985">
    <property type="entry name" value="Ubiquitin-activating_enz"/>
</dbReference>
<sequence length="146" mass="16039">MQISPHSSPQDNDVHIDFITAASNLRAENYGISPATWMMSKRIAGRIVPAIITTTAAVAGLACLEIYKLVWGCQDLSCYRNSNINLSTCLLLRVQPPPAPTYRVGPSSLGKYSWGTPRGQWHLLQDNVRGTQGKEVAVHCHCPIRP</sequence>
<dbReference type="InterPro" id="IPR019572">
    <property type="entry name" value="UBA_E1_SCCH"/>
</dbReference>
<feature type="domain" description="Ubiquitin-activating enzyme SCCH" evidence="3">
    <location>
        <begin position="10"/>
        <end position="41"/>
    </location>
</feature>
<dbReference type="UniPathway" id="UPA00143"/>
<dbReference type="Proteomes" id="UP000694410">
    <property type="component" value="Unplaced"/>
</dbReference>
<evidence type="ECO:0000259" key="3">
    <source>
        <dbReference type="Pfam" id="PF10585"/>
    </source>
</evidence>
<proteinExistence type="inferred from homology"/>
<reference evidence="4" key="1">
    <citation type="submission" date="2025-08" db="UniProtKB">
        <authorList>
            <consortium name="Ensembl"/>
        </authorList>
    </citation>
    <scope>IDENTIFICATION</scope>
</reference>
<keyword evidence="5" id="KW-1185">Reference proteome</keyword>
<comment type="pathway">
    <text evidence="1">Protein modification; protein ubiquitination.</text>
</comment>
<dbReference type="AlphaFoldDB" id="A0A8C0U6C5"/>
<organism evidence="4 5">
    <name type="scientific">Cyanistes caeruleus</name>
    <name type="common">Eurasian blue tit</name>
    <name type="synonym">Parus caeruleus</name>
    <dbReference type="NCBI Taxonomy" id="156563"/>
    <lineage>
        <taxon>Eukaryota</taxon>
        <taxon>Metazoa</taxon>
        <taxon>Chordata</taxon>
        <taxon>Craniata</taxon>
        <taxon>Vertebrata</taxon>
        <taxon>Euteleostomi</taxon>
        <taxon>Archelosauria</taxon>
        <taxon>Archosauria</taxon>
        <taxon>Dinosauria</taxon>
        <taxon>Saurischia</taxon>
        <taxon>Theropoda</taxon>
        <taxon>Coelurosauria</taxon>
        <taxon>Aves</taxon>
        <taxon>Neognathae</taxon>
        <taxon>Neoaves</taxon>
        <taxon>Telluraves</taxon>
        <taxon>Australaves</taxon>
        <taxon>Passeriformes</taxon>
        <taxon>Paridae</taxon>
        <taxon>Cyanistes</taxon>
    </lineage>
</organism>
<comment type="similarity">
    <text evidence="2">Belongs to the ubiquitin-activating E1 family.</text>
</comment>
<evidence type="ECO:0000313" key="4">
    <source>
        <dbReference type="Ensembl" id="ENSCCEP00000004088.1"/>
    </source>
</evidence>
<accession>A0A8C0U6C5</accession>
<name>A0A8C0U6C5_CYACU</name>
<dbReference type="Gene3D" id="3.40.50.720">
    <property type="entry name" value="NAD(P)-binding Rossmann-like Domain"/>
    <property type="match status" value="1"/>
</dbReference>
<dbReference type="SUPFAM" id="SSF69572">
    <property type="entry name" value="Activating enzymes of the ubiquitin-like proteins"/>
    <property type="match status" value="1"/>
</dbReference>
<dbReference type="InterPro" id="IPR042063">
    <property type="entry name" value="Ubi_acti_E1_SCCH"/>
</dbReference>
<protein>
    <recommendedName>
        <fullName evidence="3">Ubiquitin-activating enzyme SCCH domain-containing protein</fullName>
    </recommendedName>
</protein>
<dbReference type="GO" id="GO:0008641">
    <property type="term" value="F:ubiquitin-like modifier activating enzyme activity"/>
    <property type="evidence" value="ECO:0007669"/>
    <property type="project" value="InterPro"/>
</dbReference>
<reference evidence="4" key="2">
    <citation type="submission" date="2025-09" db="UniProtKB">
        <authorList>
            <consortium name="Ensembl"/>
        </authorList>
    </citation>
    <scope>IDENTIFICATION</scope>
</reference>